<dbReference type="InterPro" id="IPR003593">
    <property type="entry name" value="AAA+_ATPase"/>
</dbReference>
<dbReference type="Gene3D" id="1.10.8.60">
    <property type="match status" value="2"/>
</dbReference>
<evidence type="ECO:0000259" key="4">
    <source>
        <dbReference type="SMART" id="SM00382"/>
    </source>
</evidence>
<reference evidence="5" key="1">
    <citation type="submission" date="2024-07" db="EMBL/GenBank/DDBJ databases">
        <title>Identification and characteristics of an arsenic-resistant bacterial isolate, which belongs to a novel species.</title>
        <authorList>
            <person name="Juszczyk A."/>
            <person name="Kowalczyk A."/>
            <person name="Was K."/>
            <person name="Kosowicz W."/>
            <person name="Budzyn A."/>
            <person name="Latowski D."/>
        </authorList>
    </citation>
    <scope>NUCLEOTIDE SEQUENCE</scope>
    <source>
        <strain evidence="5">As8PL</strain>
        <plasmid evidence="5">unnamed</plasmid>
    </source>
</reference>
<evidence type="ECO:0000313" key="5">
    <source>
        <dbReference type="EMBL" id="XDI35045.1"/>
    </source>
</evidence>
<organism evidence="5">
    <name type="scientific">Alkalihalophilus sp. As8PL</name>
    <dbReference type="NCBI Taxonomy" id="3237103"/>
    <lineage>
        <taxon>Bacteria</taxon>
        <taxon>Bacillati</taxon>
        <taxon>Bacillota</taxon>
        <taxon>Bacilli</taxon>
        <taxon>Bacillales</taxon>
        <taxon>Bacillaceae</taxon>
        <taxon>Alkalihalophilus</taxon>
    </lineage>
</organism>
<feature type="domain" description="AAA+ ATPase" evidence="4">
    <location>
        <begin position="442"/>
        <end position="580"/>
    </location>
</feature>
<dbReference type="PRINTS" id="PR00819">
    <property type="entry name" value="CBXCFQXSUPER"/>
</dbReference>
<dbReference type="FunFam" id="3.40.50.300:FF:000216">
    <property type="entry name" value="Type VII secretion ATPase EccA"/>
    <property type="match status" value="2"/>
</dbReference>
<dbReference type="PANTHER" id="PTHR43392">
    <property type="entry name" value="AAA-TYPE ATPASE FAMILY PROTEIN / ANKYRIN REPEAT FAMILY PROTEIN"/>
    <property type="match status" value="1"/>
</dbReference>
<dbReference type="RefSeq" id="WP_368502663.1">
    <property type="nucleotide sequence ID" value="NZ_CP162550.1"/>
</dbReference>
<dbReference type="InterPro" id="IPR000641">
    <property type="entry name" value="CbxX/CfxQ"/>
</dbReference>
<feature type="domain" description="AAA+ ATPase" evidence="4">
    <location>
        <begin position="171"/>
        <end position="309"/>
    </location>
</feature>
<protein>
    <submittedName>
        <fullName evidence="5">AAA family ATPase</fullName>
    </submittedName>
</protein>
<dbReference type="AlphaFoldDB" id="A0AB39BNM9"/>
<geneLocation type="plasmid" evidence="5">
    <name>unnamed</name>
</geneLocation>
<dbReference type="InterPro" id="IPR027417">
    <property type="entry name" value="P-loop_NTPase"/>
</dbReference>
<proteinExistence type="inferred from homology"/>
<comment type="similarity">
    <text evidence="1">Belongs to the CbxX/CfxQ family.</text>
</comment>
<evidence type="ECO:0000256" key="1">
    <source>
        <dbReference type="ARBA" id="ARBA00010378"/>
    </source>
</evidence>
<evidence type="ECO:0000256" key="2">
    <source>
        <dbReference type="ARBA" id="ARBA00022741"/>
    </source>
</evidence>
<dbReference type="InterPro" id="IPR003959">
    <property type="entry name" value="ATPase_AAA_core"/>
</dbReference>
<dbReference type="EMBL" id="CP162550">
    <property type="protein sequence ID" value="XDI35045.1"/>
    <property type="molecule type" value="Genomic_DNA"/>
</dbReference>
<dbReference type="SUPFAM" id="SSF52540">
    <property type="entry name" value="P-loop containing nucleoside triphosphate hydrolases"/>
    <property type="match status" value="2"/>
</dbReference>
<dbReference type="PANTHER" id="PTHR43392:SF2">
    <property type="entry name" value="AAA-TYPE ATPASE FAMILY PROTEIN _ ANKYRIN REPEAT FAMILY PROTEIN"/>
    <property type="match status" value="1"/>
</dbReference>
<evidence type="ECO:0000256" key="3">
    <source>
        <dbReference type="ARBA" id="ARBA00022840"/>
    </source>
</evidence>
<keyword evidence="3" id="KW-0067">ATP-binding</keyword>
<dbReference type="InterPro" id="IPR041627">
    <property type="entry name" value="AAA_lid_6"/>
</dbReference>
<keyword evidence="5" id="KW-0614">Plasmid</keyword>
<gene>
    <name evidence="5" type="ORF">AB3N04_00785</name>
</gene>
<dbReference type="GO" id="GO:0005524">
    <property type="term" value="F:ATP binding"/>
    <property type="evidence" value="ECO:0007669"/>
    <property type="project" value="UniProtKB-KW"/>
</dbReference>
<dbReference type="Pfam" id="PF00004">
    <property type="entry name" value="AAA"/>
    <property type="match status" value="2"/>
</dbReference>
<dbReference type="Pfam" id="PF17866">
    <property type="entry name" value="AAA_lid_6"/>
    <property type="match status" value="2"/>
</dbReference>
<dbReference type="Gene3D" id="3.40.50.300">
    <property type="entry name" value="P-loop containing nucleotide triphosphate hydrolases"/>
    <property type="match status" value="2"/>
</dbReference>
<dbReference type="GO" id="GO:0016887">
    <property type="term" value="F:ATP hydrolysis activity"/>
    <property type="evidence" value="ECO:0007669"/>
    <property type="project" value="InterPro"/>
</dbReference>
<accession>A0AB39BNM9</accession>
<dbReference type="InterPro" id="IPR050773">
    <property type="entry name" value="CbxX/CfxQ_RuBisCO_ESX"/>
</dbReference>
<name>A0AB39BNM9_9BACI</name>
<sequence length="668" mass="75287">MFIYIAMLAYDTVLLLTMRKFQLYKEVEMYTETSSIGTAPSFSIPNERKETEVSQPLMDSIKRKVPKYSNNEKRSLASDEVKEDILPELDFYEFLDSLTEEDNILNKPVEPNEIKVWYEEREVMKTDLDFALESLEKLIGLNTVKTRIHEIVDFVQIQKERNRFGQRIEQQSLHMIFTGNPGTGKTTVARIVAKVLSHLDVVSKGHLVEVTREDLVAAHVGGTAEKTKAKVKEALGGVLFIDEAYALSRGSEQDFGKEAIDTLVREMEEHRGDLIVILAGYSNEMEEFLDANSGLKSRFPMTVEFEDYTMDEMMDIAKSTLVQKDFKLGSGAEEALKEVLESKQLVGRNDAGNGRLVRNVIEQAIRTQSKRLKSEEHKERHTYYLLKPCDFGLSEDKQAFDLEKKLESFVGNDKIKQHVRSLASNVKFQKMREEQGLPVKHQSLHMVFEGNPGTGKTSFARIIAELFKEMGVLKKGQLVEVDRSDLVAGYVGQTAVKTKKVIEKALGGILFIDEAYALASGGPNDFGQEAINTIVKAMDDYRENLIVIVAGYTKEMGEFFQANSGLHSRFPETFVFEDYSTDEMLEITSLMAENQGYKLTAAAKIELLNFYSSAQGKNDAGNGRLVRNVLEKAERNLAQRLATEVEVTREDLTTITDKDIIGNLSNAS</sequence>
<dbReference type="CDD" id="cd00009">
    <property type="entry name" value="AAA"/>
    <property type="match status" value="1"/>
</dbReference>
<dbReference type="SMART" id="SM00382">
    <property type="entry name" value="AAA"/>
    <property type="match status" value="2"/>
</dbReference>
<keyword evidence="2" id="KW-0547">Nucleotide-binding</keyword>